<feature type="transmembrane region" description="Helical" evidence="2">
    <location>
        <begin position="15"/>
        <end position="35"/>
    </location>
</feature>
<evidence type="ECO:0000256" key="1">
    <source>
        <dbReference type="SAM" id="MobiDB-lite"/>
    </source>
</evidence>
<feature type="compositionally biased region" description="Polar residues" evidence="1">
    <location>
        <begin position="873"/>
        <end position="894"/>
    </location>
</feature>
<evidence type="ECO:0000256" key="2">
    <source>
        <dbReference type="SAM" id="Phobius"/>
    </source>
</evidence>
<feature type="region of interest" description="Disordered" evidence="1">
    <location>
        <begin position="837"/>
        <end position="899"/>
    </location>
</feature>
<dbReference type="VEuPathDB" id="VectorBase:MDOA003297"/>
<feature type="compositionally biased region" description="Polar residues" evidence="1">
    <location>
        <begin position="748"/>
        <end position="761"/>
    </location>
</feature>
<feature type="compositionally biased region" description="Low complexity" evidence="1">
    <location>
        <begin position="1031"/>
        <end position="1059"/>
    </location>
</feature>
<dbReference type="AlphaFoldDB" id="T1P916"/>
<organism evidence="3">
    <name type="scientific">Musca domestica</name>
    <name type="common">House fly</name>
    <dbReference type="NCBI Taxonomy" id="7370"/>
    <lineage>
        <taxon>Eukaryota</taxon>
        <taxon>Metazoa</taxon>
        <taxon>Ecdysozoa</taxon>
        <taxon>Arthropoda</taxon>
        <taxon>Hexapoda</taxon>
        <taxon>Insecta</taxon>
        <taxon>Pterygota</taxon>
        <taxon>Neoptera</taxon>
        <taxon>Endopterygota</taxon>
        <taxon>Diptera</taxon>
        <taxon>Brachycera</taxon>
        <taxon>Muscomorpha</taxon>
        <taxon>Muscoidea</taxon>
        <taxon>Muscidae</taxon>
        <taxon>Musca</taxon>
    </lineage>
</organism>
<dbReference type="InterPro" id="IPR013083">
    <property type="entry name" value="Znf_RING/FYVE/PHD"/>
</dbReference>
<keyword evidence="2" id="KW-1133">Transmembrane helix</keyword>
<accession>T1P916</accession>
<dbReference type="VEuPathDB" id="VectorBase:MDOMA2_009919"/>
<sequence length="1077" mass="118214">MRNQMHIVEFPPIRCNNLVAGITAVVGIIGGVLLITQTTKNYLSKISDRKKKALDGAEFLCNVCCADIDPEDAKTFVKCYICQKHICRSIKCADWLPKTAQWECELCQSSKHSMAQTSSWVADQQSFNQQKLVYPMRARSEIFIPITERNDGSMHFESVSQIGATSAVITPEQKLKIREYVEELVAKMLGGNLDTIAVNQLSRSENYLPAPPKTNGHVQHHHHPHNHPHIYTNGSISHGDGLGSRESTPGPDFTDLSEARLRNMIQKIISETIDMPPLSKTYAVSEIALDRPSKMADMNLTNGVGLRRHRTEHYFEPTIYQDLLATAVLNKIVDKQSNNNRNMTESSPNLTRVMADGAEDVGGIVEGAGDMDQNYNMENQSITSGSSVEPRSDLSYTDTEPNVTTNEEKSSELLLNAGRESVMSDYLATHMVPLPDLSVVATESEMEDDYMSVTSSAVGDSAWENNWLFKKKKPSLAGGSISTSSVGMLVPDPKEDVRAQIGDKTADEISDLSELGSDTDDSSMDLLRANMDPVNNRLFNKHLIGGQNSKMVLDELIERSSMISNTLPLDQEEAYAETRNVDVDVPSKNEAINTNVSQQNNNNNNSDNNNQEDQKNLEVLNPPLGFGDHSSSNPLAGSIAEREYKKWYNAVEMPNNPYAPEALKRRISGSQERFIDLPNINASTDLSPLEMLTKEKVEADEANQRENEYRRYSRDYYINDGSAKSSQVSSPVRDMTNKDVTEVKPSKSEQPSAATLTVPETTKCTTQPQAEVSATVSDLYKAIPAQAVVVEDTTTSSSSLDTMSQQSLQSVAGAGGATTSDDSDTIKIYNFKKQETTTLSRDGAKEETPTGSGATKKEETTSDAPAKERPTMLNISRQESTTPLSTGNTPTRGSTPPAFKFLQPKRKLLNPSQVLSQDDDEEQPCQVPEKPVIEKEVVHALPSVKALARAFLMTSSWSQHSAERIWPRKAKTIPGQLKTPTKSVVKPIESPKADVDKSEEDATIASDLSSLETDPSSAGKTPDDAKDQKSPTTTPANTPTTVDTVSTTTATPTTTPSPVRQGVLKSNIAFFENLKFK</sequence>
<keyword evidence="2" id="KW-0472">Membrane</keyword>
<feature type="region of interest" description="Disordered" evidence="1">
    <location>
        <begin position="721"/>
        <end position="761"/>
    </location>
</feature>
<feature type="region of interest" description="Disordered" evidence="1">
    <location>
        <begin position="968"/>
        <end position="1060"/>
    </location>
</feature>
<name>T1P916_MUSDO</name>
<protein>
    <submittedName>
        <fullName evidence="3">Uncharacterized protein</fullName>
    </submittedName>
</protein>
<feature type="region of interest" description="Disordered" evidence="1">
    <location>
        <begin position="363"/>
        <end position="412"/>
    </location>
</feature>
<reference evidence="3" key="1">
    <citation type="submission" date="2012-08" db="EMBL/GenBank/DDBJ databases">
        <title>Transcriptome of adult Musca domestica launches a platform for comparative house fly gene expression and characterization of differential gene expression among resistant and susceptible house flies.</title>
        <authorList>
            <person name="Liu N."/>
            <person name="Zhang L."/>
            <person name="Li M."/>
            <person name="Reid W."/>
        </authorList>
    </citation>
    <scope>NUCLEOTIDE SEQUENCE</scope>
    <source>
        <strain evidence="3">ALHF</strain>
        <tissue evidence="3">Whole body</tissue>
    </source>
</reference>
<evidence type="ECO:0000313" key="3">
    <source>
        <dbReference type="EMBL" id="AFP59818.1"/>
    </source>
</evidence>
<feature type="compositionally biased region" description="Basic and acidic residues" evidence="1">
    <location>
        <begin position="855"/>
        <end position="870"/>
    </location>
</feature>
<dbReference type="EMBL" id="KA645189">
    <property type="protein sequence ID" value="AFP59818.1"/>
    <property type="molecule type" value="mRNA"/>
</dbReference>
<feature type="compositionally biased region" description="Basic residues" evidence="1">
    <location>
        <begin position="218"/>
        <end position="228"/>
    </location>
</feature>
<dbReference type="Gene3D" id="3.30.40.10">
    <property type="entry name" value="Zinc/RING finger domain, C3HC4 (zinc finger)"/>
    <property type="match status" value="1"/>
</dbReference>
<keyword evidence="2" id="KW-0812">Transmembrane</keyword>
<feature type="compositionally biased region" description="Polar residues" evidence="1">
    <location>
        <begin position="373"/>
        <end position="405"/>
    </location>
</feature>
<feature type="compositionally biased region" description="Polar residues" evidence="1">
    <location>
        <begin position="1006"/>
        <end position="1019"/>
    </location>
</feature>
<proteinExistence type="evidence at transcript level"/>
<feature type="region of interest" description="Disordered" evidence="1">
    <location>
        <begin position="207"/>
        <end position="254"/>
    </location>
</feature>
<feature type="compositionally biased region" description="Basic and acidic residues" evidence="1">
    <location>
        <begin position="735"/>
        <end position="747"/>
    </location>
</feature>